<dbReference type="PANTHER" id="PTHR46082">
    <property type="entry name" value="ATP/GTP-BINDING PROTEIN-RELATED"/>
    <property type="match status" value="1"/>
</dbReference>
<dbReference type="AlphaFoldDB" id="A0AAV9WGJ4"/>
<accession>A0AAV9WGJ4</accession>
<feature type="compositionally biased region" description="Low complexity" evidence="1">
    <location>
        <begin position="330"/>
        <end position="340"/>
    </location>
</feature>
<reference evidence="3 4" key="1">
    <citation type="submission" date="2023-08" db="EMBL/GenBank/DDBJ databases">
        <authorList>
            <person name="Palmer J.M."/>
        </authorList>
    </citation>
    <scope>NUCLEOTIDE SEQUENCE [LARGE SCALE GENOMIC DNA]</scope>
    <source>
        <strain evidence="3 4">TWF481</strain>
    </source>
</reference>
<organism evidence="3 4">
    <name type="scientific">Arthrobotrys musiformis</name>
    <dbReference type="NCBI Taxonomy" id="47236"/>
    <lineage>
        <taxon>Eukaryota</taxon>
        <taxon>Fungi</taxon>
        <taxon>Dikarya</taxon>
        <taxon>Ascomycota</taxon>
        <taxon>Pezizomycotina</taxon>
        <taxon>Orbiliomycetes</taxon>
        <taxon>Orbiliales</taxon>
        <taxon>Orbiliaceae</taxon>
        <taxon>Arthrobotrys</taxon>
    </lineage>
</organism>
<feature type="domain" description="Nucleoside phosphorylase" evidence="2">
    <location>
        <begin position="10"/>
        <end position="297"/>
    </location>
</feature>
<dbReference type="SUPFAM" id="SSF53167">
    <property type="entry name" value="Purine and uridine phosphorylases"/>
    <property type="match status" value="1"/>
</dbReference>
<feature type="compositionally biased region" description="Basic and acidic residues" evidence="1">
    <location>
        <begin position="320"/>
        <end position="329"/>
    </location>
</feature>
<dbReference type="EMBL" id="JAVHJL010000003">
    <property type="protein sequence ID" value="KAK6507942.1"/>
    <property type="molecule type" value="Genomic_DNA"/>
</dbReference>
<dbReference type="Proteomes" id="UP001370758">
    <property type="component" value="Unassembled WGS sequence"/>
</dbReference>
<dbReference type="GO" id="GO:0003824">
    <property type="term" value="F:catalytic activity"/>
    <property type="evidence" value="ECO:0007669"/>
    <property type="project" value="InterPro"/>
</dbReference>
<sequence>MTPLDSRNYTVGCICALPVEMAAVTAMLDEEHDKPTQQDSHDQNTYTLGRIGEHNVVIACLPDGVYGTVSAATLGEQMRMSFRNIRFALMVGIGGGVPSHLHDIRLGDVVVSKPRGVDNGVIQYDYGKAIQDGELIMSGSLNKPPKVLLTAMSKLEAGHRCRGNAISDHINRMVHKYPNMRQHFRHQGIENDRLYAAGYTHIDENLCRKCDSEQLVERPPRESLTPSIFYGTIGSGNKVVKDGITRDKLASQKDILCFEMEAAGLMDTLPCLVIRGICDYADSHKNKVWQEYASATAAAYAKELLITIPAGTDAGDSDYDDFRPGERSRSNTGSSIGSISSLNRQPTFALDNMESLPPSVFELASRLYAKEDISLASLIPDRRYPDQDALVIPELPLAEYKDYSVRTDKNFSEFVKLKTKSNSGFKKAISKIFLSPAVKDVGGDVQVLAKESRIYMMNQPRAVFEELSTQPSVRDWLSNHYLNYGDDVYFVVGYRTLVNAQFVGADLKVDKKARHNRSHPGPRENYRYETTGERVYAICFRRVNIRTLRSGDVSVGTLDPSCWRVFTEDRGMQMDIDSDTEMEDDIISADLEDEDDDLEEDAFGIASTGDGGFELVCCEGCEEV</sequence>
<proteinExistence type="predicted"/>
<dbReference type="InterPro" id="IPR035994">
    <property type="entry name" value="Nucleoside_phosphorylase_sf"/>
</dbReference>
<dbReference type="InterPro" id="IPR053137">
    <property type="entry name" value="NLR-like"/>
</dbReference>
<dbReference type="PANTHER" id="PTHR46082:SF11">
    <property type="entry name" value="AAA+ ATPASE DOMAIN-CONTAINING PROTEIN-RELATED"/>
    <property type="match status" value="1"/>
</dbReference>
<name>A0AAV9WGJ4_9PEZI</name>
<feature type="region of interest" description="Disordered" evidence="1">
    <location>
        <begin position="316"/>
        <end position="340"/>
    </location>
</feature>
<evidence type="ECO:0000259" key="2">
    <source>
        <dbReference type="Pfam" id="PF01048"/>
    </source>
</evidence>
<dbReference type="GO" id="GO:0009116">
    <property type="term" value="P:nucleoside metabolic process"/>
    <property type="evidence" value="ECO:0007669"/>
    <property type="project" value="InterPro"/>
</dbReference>
<evidence type="ECO:0000313" key="3">
    <source>
        <dbReference type="EMBL" id="KAK6507942.1"/>
    </source>
</evidence>
<evidence type="ECO:0000256" key="1">
    <source>
        <dbReference type="SAM" id="MobiDB-lite"/>
    </source>
</evidence>
<gene>
    <name evidence="3" type="ORF">TWF481_006362</name>
</gene>
<keyword evidence="4" id="KW-1185">Reference proteome</keyword>
<evidence type="ECO:0000313" key="4">
    <source>
        <dbReference type="Proteomes" id="UP001370758"/>
    </source>
</evidence>
<dbReference type="InterPro" id="IPR000845">
    <property type="entry name" value="Nucleoside_phosphorylase_d"/>
</dbReference>
<dbReference type="Gene3D" id="3.40.50.1580">
    <property type="entry name" value="Nucleoside phosphorylase domain"/>
    <property type="match status" value="1"/>
</dbReference>
<protein>
    <recommendedName>
        <fullName evidence="2">Nucleoside phosphorylase domain-containing protein</fullName>
    </recommendedName>
</protein>
<dbReference type="Pfam" id="PF01048">
    <property type="entry name" value="PNP_UDP_1"/>
    <property type="match status" value="1"/>
</dbReference>
<comment type="caution">
    <text evidence="3">The sequence shown here is derived from an EMBL/GenBank/DDBJ whole genome shotgun (WGS) entry which is preliminary data.</text>
</comment>